<evidence type="ECO:0000256" key="3">
    <source>
        <dbReference type="ARBA" id="ARBA00007275"/>
    </source>
</evidence>
<feature type="domain" description="Nudix hydrolase" evidence="11">
    <location>
        <begin position="34"/>
        <end position="168"/>
    </location>
</feature>
<dbReference type="GO" id="GO:0019144">
    <property type="term" value="F:ADP-sugar diphosphatase activity"/>
    <property type="evidence" value="ECO:0007669"/>
    <property type="project" value="TreeGrafter"/>
</dbReference>
<evidence type="ECO:0000256" key="10">
    <source>
        <dbReference type="PIRSR" id="PIRSR604385-3"/>
    </source>
</evidence>
<dbReference type="EMBL" id="QASA01000001">
    <property type="protein sequence ID" value="RDC61580.1"/>
    <property type="molecule type" value="Genomic_DNA"/>
</dbReference>
<keyword evidence="9" id="KW-0479">Metal-binding</keyword>
<dbReference type="RefSeq" id="WP_115371155.1">
    <property type="nucleotide sequence ID" value="NZ_QASA01000001.1"/>
</dbReference>
<keyword evidence="6 12" id="KW-0378">Hydrolase</keyword>
<name>A0A369QB82_9BACT</name>
<dbReference type="PANTHER" id="PTHR11839">
    <property type="entry name" value="UDP/ADP-SUGAR PYROPHOSPHATASE"/>
    <property type="match status" value="1"/>
</dbReference>
<evidence type="ECO:0000256" key="7">
    <source>
        <dbReference type="ARBA" id="ARBA00032162"/>
    </source>
</evidence>
<comment type="catalytic activity">
    <reaction evidence="1">
        <text>GDP-alpha-D-mannose + H2O = alpha-D-mannose 1-phosphate + GMP + 2 H(+)</text>
        <dbReference type="Rhea" id="RHEA:27978"/>
        <dbReference type="ChEBI" id="CHEBI:15377"/>
        <dbReference type="ChEBI" id="CHEBI:15378"/>
        <dbReference type="ChEBI" id="CHEBI:57527"/>
        <dbReference type="ChEBI" id="CHEBI:58115"/>
        <dbReference type="ChEBI" id="CHEBI:58409"/>
    </reaction>
</comment>
<sequence length="172" mass="19199">MKIIDKQIAYDGFFKLYKVKLEDAGKILERELFDTGQAVAALVFDTARQKYIFVKQYRLANNSKVLEVVAGLHDKPSESLEEAACREVEEETGYAIDQIIPIAAYYSSPGAFAEKINLFYAEVSQKKSEGGGLAEEHENIEIVEVAPLDLATLPIEDGKTLIAVQWALLRNK</sequence>
<evidence type="ECO:0000256" key="6">
    <source>
        <dbReference type="ARBA" id="ARBA00022801"/>
    </source>
</evidence>
<dbReference type="NCBIfam" id="TIGR00052">
    <property type="entry name" value="nudix-type nucleoside diphosphatase, YffH/AdpP family"/>
    <property type="match status" value="1"/>
</dbReference>
<evidence type="ECO:0000256" key="9">
    <source>
        <dbReference type="PIRSR" id="PIRSR604385-2"/>
    </source>
</evidence>
<comment type="subunit">
    <text evidence="4">Homodimer.</text>
</comment>
<comment type="similarity">
    <text evidence="3">Belongs to the Nudix hydrolase family. NudK subfamily.</text>
</comment>
<dbReference type="Pfam" id="PF00293">
    <property type="entry name" value="NUDIX"/>
    <property type="match status" value="1"/>
</dbReference>
<evidence type="ECO:0000313" key="13">
    <source>
        <dbReference type="Proteomes" id="UP000253919"/>
    </source>
</evidence>
<dbReference type="Gene3D" id="3.90.79.10">
    <property type="entry name" value="Nucleoside Triphosphate Pyrophosphohydrolase"/>
    <property type="match status" value="1"/>
</dbReference>
<evidence type="ECO:0000256" key="4">
    <source>
        <dbReference type="ARBA" id="ARBA00011738"/>
    </source>
</evidence>
<comment type="cofactor">
    <cofactor evidence="2 9">
        <name>Mg(2+)</name>
        <dbReference type="ChEBI" id="CHEBI:18420"/>
    </cofactor>
</comment>
<evidence type="ECO:0000256" key="8">
    <source>
        <dbReference type="ARBA" id="ARBA00032272"/>
    </source>
</evidence>
<evidence type="ECO:0000256" key="2">
    <source>
        <dbReference type="ARBA" id="ARBA00001946"/>
    </source>
</evidence>
<reference evidence="12 13" key="1">
    <citation type="submission" date="2018-04" db="EMBL/GenBank/DDBJ databases">
        <title>Adhaeribacter sp. HMF7616 genome sequencing and assembly.</title>
        <authorList>
            <person name="Kang H."/>
            <person name="Kang J."/>
            <person name="Cha I."/>
            <person name="Kim H."/>
            <person name="Joh K."/>
        </authorList>
    </citation>
    <scope>NUCLEOTIDE SEQUENCE [LARGE SCALE GENOMIC DNA]</scope>
    <source>
        <strain evidence="12 13">HMF7616</strain>
    </source>
</reference>
<evidence type="ECO:0000256" key="1">
    <source>
        <dbReference type="ARBA" id="ARBA00000847"/>
    </source>
</evidence>
<dbReference type="GO" id="GO:0005829">
    <property type="term" value="C:cytosol"/>
    <property type="evidence" value="ECO:0007669"/>
    <property type="project" value="TreeGrafter"/>
</dbReference>
<evidence type="ECO:0000313" key="12">
    <source>
        <dbReference type="EMBL" id="RDC61580.1"/>
    </source>
</evidence>
<feature type="binding site" evidence="9">
    <location>
        <position position="87"/>
    </location>
    <ligand>
        <name>Mg(2+)</name>
        <dbReference type="ChEBI" id="CHEBI:18420"/>
        <label>1</label>
    </ligand>
</feature>
<dbReference type="PROSITE" id="PS51462">
    <property type="entry name" value="NUDIX"/>
    <property type="match status" value="1"/>
</dbReference>
<dbReference type="InterPro" id="IPR015797">
    <property type="entry name" value="NUDIX_hydrolase-like_dom_sf"/>
</dbReference>
<dbReference type="GO" id="GO:0019693">
    <property type="term" value="P:ribose phosphate metabolic process"/>
    <property type="evidence" value="ECO:0007669"/>
    <property type="project" value="TreeGrafter"/>
</dbReference>
<feature type="binding site" evidence="9">
    <location>
        <position position="138"/>
    </location>
    <ligand>
        <name>Mg(2+)</name>
        <dbReference type="ChEBI" id="CHEBI:18420"/>
        <label>1</label>
    </ligand>
</feature>
<dbReference type="OrthoDB" id="1523642at2"/>
<dbReference type="InterPro" id="IPR004385">
    <property type="entry name" value="NDP_pyrophosphatase"/>
</dbReference>
<feature type="binding site" evidence="9">
    <location>
        <position position="91"/>
    </location>
    <ligand>
        <name>Mg(2+)</name>
        <dbReference type="ChEBI" id="CHEBI:18420"/>
        <label>1</label>
    </ligand>
</feature>
<dbReference type="GO" id="GO:0046872">
    <property type="term" value="F:metal ion binding"/>
    <property type="evidence" value="ECO:0007669"/>
    <property type="project" value="UniProtKB-KW"/>
</dbReference>
<dbReference type="PANTHER" id="PTHR11839:SF18">
    <property type="entry name" value="NUDIX HYDROLASE DOMAIN-CONTAINING PROTEIN"/>
    <property type="match status" value="1"/>
</dbReference>
<gene>
    <name evidence="12" type="primary">nudF</name>
    <name evidence="12" type="ORF">AHMF7616_00159</name>
</gene>
<feature type="binding site" evidence="9">
    <location>
        <position position="70"/>
    </location>
    <ligand>
        <name>Mg(2+)</name>
        <dbReference type="ChEBI" id="CHEBI:18420"/>
        <label>1</label>
    </ligand>
</feature>
<protein>
    <recommendedName>
        <fullName evidence="5">GDP-mannose pyrophosphatase</fullName>
    </recommendedName>
    <alternativeName>
        <fullName evidence="7">GDP-mannose hydrolase</fullName>
    </alternativeName>
    <alternativeName>
        <fullName evidence="8">GDPMK</fullName>
    </alternativeName>
</protein>
<evidence type="ECO:0000259" key="11">
    <source>
        <dbReference type="PROSITE" id="PS51462"/>
    </source>
</evidence>
<keyword evidence="13" id="KW-1185">Reference proteome</keyword>
<dbReference type="GO" id="GO:0006753">
    <property type="term" value="P:nucleoside phosphate metabolic process"/>
    <property type="evidence" value="ECO:0007669"/>
    <property type="project" value="TreeGrafter"/>
</dbReference>
<dbReference type="AlphaFoldDB" id="A0A369QB82"/>
<keyword evidence="9" id="KW-0460">Magnesium</keyword>
<evidence type="ECO:0000256" key="5">
    <source>
        <dbReference type="ARBA" id="ARBA00016377"/>
    </source>
</evidence>
<dbReference type="SUPFAM" id="SSF55811">
    <property type="entry name" value="Nudix"/>
    <property type="match status" value="1"/>
</dbReference>
<dbReference type="Proteomes" id="UP000253919">
    <property type="component" value="Unassembled WGS sequence"/>
</dbReference>
<proteinExistence type="inferred from homology"/>
<organism evidence="12 13">
    <name type="scientific">Adhaeribacter pallidiroseus</name>
    <dbReference type="NCBI Taxonomy" id="2072847"/>
    <lineage>
        <taxon>Bacteria</taxon>
        <taxon>Pseudomonadati</taxon>
        <taxon>Bacteroidota</taxon>
        <taxon>Cytophagia</taxon>
        <taxon>Cytophagales</taxon>
        <taxon>Hymenobacteraceae</taxon>
        <taxon>Adhaeribacter</taxon>
    </lineage>
</organism>
<comment type="caution">
    <text evidence="12">The sequence shown here is derived from an EMBL/GenBank/DDBJ whole genome shotgun (WGS) entry which is preliminary data.</text>
</comment>
<accession>A0A369QB82</accession>
<feature type="short sequence motif" description="Nudix box" evidence="10">
    <location>
        <begin position="71"/>
        <end position="94"/>
    </location>
</feature>
<dbReference type="InterPro" id="IPR000086">
    <property type="entry name" value="NUDIX_hydrolase_dom"/>
</dbReference>